<gene>
    <name evidence="1" type="ORF">F511_37473</name>
</gene>
<evidence type="ECO:0000313" key="2">
    <source>
        <dbReference type="Proteomes" id="UP000250235"/>
    </source>
</evidence>
<organism evidence="1 2">
    <name type="scientific">Dorcoceras hygrometricum</name>
    <dbReference type="NCBI Taxonomy" id="472368"/>
    <lineage>
        <taxon>Eukaryota</taxon>
        <taxon>Viridiplantae</taxon>
        <taxon>Streptophyta</taxon>
        <taxon>Embryophyta</taxon>
        <taxon>Tracheophyta</taxon>
        <taxon>Spermatophyta</taxon>
        <taxon>Magnoliopsida</taxon>
        <taxon>eudicotyledons</taxon>
        <taxon>Gunneridae</taxon>
        <taxon>Pentapetalae</taxon>
        <taxon>asterids</taxon>
        <taxon>lamiids</taxon>
        <taxon>Lamiales</taxon>
        <taxon>Gesneriaceae</taxon>
        <taxon>Didymocarpoideae</taxon>
        <taxon>Trichosporeae</taxon>
        <taxon>Loxocarpinae</taxon>
        <taxon>Dorcoceras</taxon>
    </lineage>
</organism>
<evidence type="ECO:0000313" key="1">
    <source>
        <dbReference type="EMBL" id="KZV39489.1"/>
    </source>
</evidence>
<dbReference type="AlphaFoldDB" id="A0A2Z7BYD8"/>
<keyword evidence="2" id="KW-1185">Reference proteome</keyword>
<accession>A0A2Z7BYD8</accession>
<dbReference type="EMBL" id="KV000943">
    <property type="protein sequence ID" value="KZV39489.1"/>
    <property type="molecule type" value="Genomic_DNA"/>
</dbReference>
<proteinExistence type="predicted"/>
<sequence>MALALIQNALQINFDSVLSLYDGGMVSMFKALESSGLRGFLGCSAPIYEKDLVTLFENAIVRGNTVISTVQGMFVEITEEQFAGIFDLPFEGQTSVNDLPANLINEQSRGFVVQLSLLLEGVPGLKLGESKAFPPLKILTVKSVGTYIAKNKSVSMASDEVKEESVVETVVTVEGADPKHARLALPIISKQKNQLPNRPFVDAFAPICIFIEPVHNISSRRPYSAIFQRNWGEVCTGVIRFSIFGHLQTVGSTVNTCTDIVVVNTVFSTDTVPHRVFDAVQHGQSDERFVDFFVKLISDSSTSSSSTSSSSTSSTDSPIHFSEDLPRFDMPTVVFHPPDFIESTAQLRASIDHLQFEQLQTRESVEALKYDLPTKITKLELGFCTIYLTTGNGL</sequence>
<name>A0A2Z7BYD8_9LAMI</name>
<protein>
    <submittedName>
        <fullName evidence="1">Protein tipD</fullName>
    </submittedName>
</protein>
<dbReference type="Proteomes" id="UP000250235">
    <property type="component" value="Unassembled WGS sequence"/>
</dbReference>
<reference evidence="1 2" key="1">
    <citation type="journal article" date="2015" name="Proc. Natl. Acad. Sci. U.S.A.">
        <title>The resurrection genome of Boea hygrometrica: A blueprint for survival of dehydration.</title>
        <authorList>
            <person name="Xiao L."/>
            <person name="Yang G."/>
            <person name="Zhang L."/>
            <person name="Yang X."/>
            <person name="Zhao S."/>
            <person name="Ji Z."/>
            <person name="Zhou Q."/>
            <person name="Hu M."/>
            <person name="Wang Y."/>
            <person name="Chen M."/>
            <person name="Xu Y."/>
            <person name="Jin H."/>
            <person name="Xiao X."/>
            <person name="Hu G."/>
            <person name="Bao F."/>
            <person name="Hu Y."/>
            <person name="Wan P."/>
            <person name="Li L."/>
            <person name="Deng X."/>
            <person name="Kuang T."/>
            <person name="Xiang C."/>
            <person name="Zhu J.K."/>
            <person name="Oliver M.J."/>
            <person name="He Y."/>
        </authorList>
    </citation>
    <scope>NUCLEOTIDE SEQUENCE [LARGE SCALE GENOMIC DNA]</scope>
    <source>
        <strain evidence="2">cv. XS01</strain>
    </source>
</reference>